<evidence type="ECO:0000259" key="7">
    <source>
        <dbReference type="Pfam" id="PF08281"/>
    </source>
</evidence>
<dbReference type="Pfam" id="PF04542">
    <property type="entry name" value="Sigma70_r2"/>
    <property type="match status" value="1"/>
</dbReference>
<feature type="domain" description="SnoaL-like" evidence="8">
    <location>
        <begin position="218"/>
        <end position="293"/>
    </location>
</feature>
<evidence type="ECO:0000256" key="1">
    <source>
        <dbReference type="ARBA" id="ARBA00010641"/>
    </source>
</evidence>
<dbReference type="InterPro" id="IPR039425">
    <property type="entry name" value="RNA_pol_sigma-70-like"/>
</dbReference>
<sequence length="347" mass="38095">MTQAAQAPVQGTYAGTADEEFSRLTEPYRRELLAHCYRMLGSTHDAQDVVQETYLRAWRGFSGFEGRSSLRVWLYRIATSACLTTLTHRSRRVLPSGLGPSGDPDQPLTVAGPDVAWVQPLPDAELPGTDPATIVSTRSSVRLALVAALQHLPARQRAVLILRDVLAWHASEVADLLDTTTDAVNSALARARAHLARTGLTEDMFAEPADPADRMLLDRYARAFQNADTDALLQVLREDVTMEMPPHLTWFAGRDAVLRFLTTTVFGRAGAIRAIPATANGQPALATYTRGADGLYRPHSLQVLTPTRTGVSRIVSFHDRSLFEPCGLPTCVDGDGRSVRGRWSRRR</sequence>
<dbReference type="InterPro" id="IPR013325">
    <property type="entry name" value="RNA_pol_sigma_r2"/>
</dbReference>
<dbReference type="InterPro" id="IPR007627">
    <property type="entry name" value="RNA_pol_sigma70_r2"/>
</dbReference>
<dbReference type="InterPro" id="IPR037401">
    <property type="entry name" value="SnoaL-like"/>
</dbReference>
<dbReference type="PANTHER" id="PTHR43133:SF65">
    <property type="entry name" value="ECF RNA POLYMERASE SIGMA FACTOR SIGG"/>
    <property type="match status" value="1"/>
</dbReference>
<dbReference type="InterPro" id="IPR013249">
    <property type="entry name" value="RNA_pol_sigma70_r4_t2"/>
</dbReference>
<gene>
    <name evidence="9" type="ORF">MILUP08_44851</name>
</gene>
<dbReference type="AlphaFoldDB" id="I0L824"/>
<comment type="subunit">
    <text evidence="2">Interacts transiently with the RNA polymerase catalytic core formed by RpoA, RpoB, RpoC and RpoZ (2 alpha, 1 beta, 1 beta' and 1 omega subunit) to form the RNA polymerase holoenzyme that can initiate transcription.</text>
</comment>
<evidence type="ECO:0000259" key="8">
    <source>
        <dbReference type="Pfam" id="PF12680"/>
    </source>
</evidence>
<dbReference type="SUPFAM" id="SSF88659">
    <property type="entry name" value="Sigma3 and sigma4 domains of RNA polymerase sigma factors"/>
    <property type="match status" value="1"/>
</dbReference>
<keyword evidence="3" id="KW-0805">Transcription regulation</keyword>
<keyword evidence="10" id="KW-1185">Reference proteome</keyword>
<dbReference type="PANTHER" id="PTHR43133">
    <property type="entry name" value="RNA POLYMERASE ECF-TYPE SIGMA FACTO"/>
    <property type="match status" value="1"/>
</dbReference>
<evidence type="ECO:0000313" key="10">
    <source>
        <dbReference type="Proteomes" id="UP000003448"/>
    </source>
</evidence>
<dbReference type="InterPro" id="IPR036388">
    <property type="entry name" value="WH-like_DNA-bd_sf"/>
</dbReference>
<dbReference type="InterPro" id="IPR032710">
    <property type="entry name" value="NTF2-like_dom_sf"/>
</dbReference>
<dbReference type="InterPro" id="IPR014305">
    <property type="entry name" value="RNA_pol_sigma-G_actinobac"/>
</dbReference>
<dbReference type="Gene3D" id="1.10.10.10">
    <property type="entry name" value="Winged helix-like DNA-binding domain superfamily/Winged helix DNA-binding domain"/>
    <property type="match status" value="1"/>
</dbReference>
<dbReference type="eggNOG" id="COG1595">
    <property type="taxonomic scope" value="Bacteria"/>
</dbReference>
<dbReference type="RefSeq" id="WP_007462506.1">
    <property type="nucleotide sequence ID" value="NZ_HF570108.1"/>
</dbReference>
<dbReference type="Gene3D" id="3.10.450.50">
    <property type="match status" value="1"/>
</dbReference>
<comment type="caution">
    <text evidence="9">The sequence shown here is derived from an EMBL/GenBank/DDBJ whole genome shotgun (WGS) entry which is preliminary data.</text>
</comment>
<evidence type="ECO:0000256" key="5">
    <source>
        <dbReference type="ARBA" id="ARBA00023163"/>
    </source>
</evidence>
<dbReference type="OrthoDB" id="6689546at2"/>
<dbReference type="GO" id="GO:0016987">
    <property type="term" value="F:sigma factor activity"/>
    <property type="evidence" value="ECO:0007669"/>
    <property type="project" value="UniProtKB-KW"/>
</dbReference>
<evidence type="ECO:0000256" key="3">
    <source>
        <dbReference type="ARBA" id="ARBA00023015"/>
    </source>
</evidence>
<dbReference type="Proteomes" id="UP000003448">
    <property type="component" value="Unassembled WGS sequence"/>
</dbReference>
<comment type="similarity">
    <text evidence="1">Belongs to the sigma-70 factor family. ECF subfamily.</text>
</comment>
<dbReference type="EMBL" id="CAIE01000037">
    <property type="protein sequence ID" value="CCH19971.1"/>
    <property type="molecule type" value="Genomic_DNA"/>
</dbReference>
<dbReference type="Pfam" id="PF08281">
    <property type="entry name" value="Sigma70_r4_2"/>
    <property type="match status" value="1"/>
</dbReference>
<feature type="domain" description="RNA polymerase sigma factor 70 region 4 type 2" evidence="7">
    <location>
        <begin position="143"/>
        <end position="195"/>
    </location>
</feature>
<dbReference type="STRING" id="1150864.MILUP08_44851"/>
<evidence type="ECO:0000259" key="6">
    <source>
        <dbReference type="Pfam" id="PF04542"/>
    </source>
</evidence>
<feature type="domain" description="RNA polymerase sigma-70 region 2" evidence="6">
    <location>
        <begin position="26"/>
        <end position="91"/>
    </location>
</feature>
<proteinExistence type="inferred from homology"/>
<evidence type="ECO:0000256" key="2">
    <source>
        <dbReference type="ARBA" id="ARBA00011344"/>
    </source>
</evidence>
<evidence type="ECO:0000313" key="9">
    <source>
        <dbReference type="EMBL" id="CCH19971.1"/>
    </source>
</evidence>
<dbReference type="Gene3D" id="1.10.1740.10">
    <property type="match status" value="1"/>
</dbReference>
<name>I0L824_9ACTN</name>
<evidence type="ECO:0000256" key="4">
    <source>
        <dbReference type="ARBA" id="ARBA00023082"/>
    </source>
</evidence>
<dbReference type="GO" id="GO:0006352">
    <property type="term" value="P:DNA-templated transcription initiation"/>
    <property type="evidence" value="ECO:0007669"/>
    <property type="project" value="InterPro"/>
</dbReference>
<dbReference type="SUPFAM" id="SSF88946">
    <property type="entry name" value="Sigma2 domain of RNA polymerase sigma factors"/>
    <property type="match status" value="1"/>
</dbReference>
<dbReference type="Pfam" id="PF12680">
    <property type="entry name" value="SnoaL_2"/>
    <property type="match status" value="1"/>
</dbReference>
<organism evidence="9 10">
    <name type="scientific">Micromonospora lupini str. Lupac 08</name>
    <dbReference type="NCBI Taxonomy" id="1150864"/>
    <lineage>
        <taxon>Bacteria</taxon>
        <taxon>Bacillati</taxon>
        <taxon>Actinomycetota</taxon>
        <taxon>Actinomycetes</taxon>
        <taxon>Micromonosporales</taxon>
        <taxon>Micromonosporaceae</taxon>
        <taxon>Micromonospora</taxon>
    </lineage>
</organism>
<dbReference type="InterPro" id="IPR014284">
    <property type="entry name" value="RNA_pol_sigma-70_dom"/>
</dbReference>
<accession>I0L824</accession>
<keyword evidence="4" id="KW-0731">Sigma factor</keyword>
<dbReference type="NCBIfam" id="TIGR02937">
    <property type="entry name" value="sigma70-ECF"/>
    <property type="match status" value="1"/>
</dbReference>
<dbReference type="GO" id="GO:0003677">
    <property type="term" value="F:DNA binding"/>
    <property type="evidence" value="ECO:0007669"/>
    <property type="project" value="InterPro"/>
</dbReference>
<protein>
    <submittedName>
        <fullName evidence="9">RNA polymerase, sigma-24 subunit, ECF subfamily</fullName>
    </submittedName>
</protein>
<dbReference type="SUPFAM" id="SSF54427">
    <property type="entry name" value="NTF2-like"/>
    <property type="match status" value="1"/>
</dbReference>
<dbReference type="InterPro" id="IPR013324">
    <property type="entry name" value="RNA_pol_sigma_r3/r4-like"/>
</dbReference>
<reference evidence="10" key="1">
    <citation type="journal article" date="2012" name="J. Bacteriol.">
        <title>Genome Sequence of Micromonospora lupini Lupac 08, Isolated from Root Nodules of Lupinus angustifolius.</title>
        <authorList>
            <person name="Alonso-Vega P."/>
            <person name="Normand P."/>
            <person name="Bacigalupe R."/>
            <person name="Pujic P."/>
            <person name="Lajus A."/>
            <person name="Vallenet D."/>
            <person name="Carro L."/>
            <person name="Coll P."/>
            <person name="Trujillo M.E."/>
        </authorList>
    </citation>
    <scope>NUCLEOTIDE SEQUENCE [LARGE SCALE GENOMIC DNA]</scope>
    <source>
        <strain evidence="10">Lupac 08</strain>
    </source>
</reference>
<dbReference type="NCBIfam" id="NF006089">
    <property type="entry name" value="PRK08241.1"/>
    <property type="match status" value="1"/>
</dbReference>
<dbReference type="NCBIfam" id="TIGR02960">
    <property type="entry name" value="SigX5"/>
    <property type="match status" value="1"/>
</dbReference>
<keyword evidence="5" id="KW-0804">Transcription</keyword>